<dbReference type="InterPro" id="IPR036890">
    <property type="entry name" value="HATPase_C_sf"/>
</dbReference>
<feature type="transmembrane region" description="Helical" evidence="9">
    <location>
        <begin position="194"/>
        <end position="212"/>
    </location>
</feature>
<proteinExistence type="predicted"/>
<dbReference type="RefSeq" id="WP_379532682.1">
    <property type="nucleotide sequence ID" value="NZ_JBHSBI010000023.1"/>
</dbReference>
<accession>A0ABV8GFP6</accession>
<evidence type="ECO:0000313" key="11">
    <source>
        <dbReference type="EMBL" id="MFC4012786.1"/>
    </source>
</evidence>
<sequence>MRSRAGWGLTGVVFVAVLATVSDLFWALGDAWPVPAEELGVLVMGIGGGWSFVVSGLIVRRNRTGVLMVVAGLLILLSGVNFVGSWLTLLVGNTLGWLALAVLAHAVLVAPDGKGRRAAVLGVYAGMAVGLVVWLRFGRLGDGSCVCLPVLPGGEHLAGPLTAAVAVAFWVSGPAMTASLVWRWLVRLPGPRRRTFAPVALAGAALLLVTWTRQGLYVWLGAEAAQSAAHEVLHLMELVSMLLWPLGVLAGMVRARLDQAAVAQLATRADPSPATLEVSLATVLRDPALRLVFRAADGGYADAAGRPVGPPSGARLELGGVRDAVLLHDPALDPEPVRSAAAIARLVLDNEHMRGELAAQLAEVRASRARIVAAGDAERHRIERNLHDGAQQRLATLATLVGRARLRNTDAELAGLLDEAAQTTRAALAELRELAGGIHPAVLSQSGLGAALRSLAERSPVPATVTEELAGRLPAAVEQAAYFVAAEALANVAKHAGASHVSIVATVTGAGSAIGPEPRTGPVLRMVIRDDGVGGAREEAGTGLRGLADRVAALDGARWIHSPPGQGTTVTVEIPTSDYERK</sequence>
<keyword evidence="7" id="KW-0067">ATP-binding</keyword>
<dbReference type="Proteomes" id="UP001595851">
    <property type="component" value="Unassembled WGS sequence"/>
</dbReference>
<dbReference type="GO" id="GO:0016301">
    <property type="term" value="F:kinase activity"/>
    <property type="evidence" value="ECO:0007669"/>
    <property type="project" value="UniProtKB-KW"/>
</dbReference>
<reference evidence="12" key="1">
    <citation type="journal article" date="2019" name="Int. J. Syst. Evol. Microbiol.">
        <title>The Global Catalogue of Microorganisms (GCM) 10K type strain sequencing project: providing services to taxonomists for standard genome sequencing and annotation.</title>
        <authorList>
            <consortium name="The Broad Institute Genomics Platform"/>
            <consortium name="The Broad Institute Genome Sequencing Center for Infectious Disease"/>
            <person name="Wu L."/>
            <person name="Ma J."/>
        </authorList>
    </citation>
    <scope>NUCLEOTIDE SEQUENCE [LARGE SCALE GENOMIC DNA]</scope>
    <source>
        <strain evidence="12">TBRC 1276</strain>
    </source>
</reference>
<comment type="caution">
    <text evidence="11">The sequence shown here is derived from an EMBL/GenBank/DDBJ whole genome shotgun (WGS) entry which is preliminary data.</text>
</comment>
<evidence type="ECO:0000313" key="12">
    <source>
        <dbReference type="Proteomes" id="UP001595851"/>
    </source>
</evidence>
<dbReference type="Gene3D" id="3.30.565.10">
    <property type="entry name" value="Histidine kinase-like ATPase, C-terminal domain"/>
    <property type="match status" value="1"/>
</dbReference>
<dbReference type="CDD" id="cd16917">
    <property type="entry name" value="HATPase_UhpB-NarQ-NarX-like"/>
    <property type="match status" value="1"/>
</dbReference>
<keyword evidence="12" id="KW-1185">Reference proteome</keyword>
<feature type="transmembrane region" description="Helical" evidence="9">
    <location>
        <begin position="157"/>
        <end position="182"/>
    </location>
</feature>
<feature type="transmembrane region" description="Helical" evidence="9">
    <location>
        <begin position="7"/>
        <end position="27"/>
    </location>
</feature>
<keyword evidence="9" id="KW-0472">Membrane</keyword>
<evidence type="ECO:0000256" key="7">
    <source>
        <dbReference type="ARBA" id="ARBA00022840"/>
    </source>
</evidence>
<evidence type="ECO:0000256" key="8">
    <source>
        <dbReference type="ARBA" id="ARBA00023012"/>
    </source>
</evidence>
<evidence type="ECO:0000256" key="2">
    <source>
        <dbReference type="ARBA" id="ARBA00012438"/>
    </source>
</evidence>
<dbReference type="Pfam" id="PF07730">
    <property type="entry name" value="HisKA_3"/>
    <property type="match status" value="1"/>
</dbReference>
<keyword evidence="6 11" id="KW-0418">Kinase</keyword>
<feature type="transmembrane region" description="Helical" evidence="9">
    <location>
        <begin position="39"/>
        <end position="59"/>
    </location>
</feature>
<keyword evidence="4" id="KW-0808">Transferase</keyword>
<dbReference type="PANTHER" id="PTHR24421">
    <property type="entry name" value="NITRATE/NITRITE SENSOR PROTEIN NARX-RELATED"/>
    <property type="match status" value="1"/>
</dbReference>
<name>A0ABV8GFP6_9ACTN</name>
<evidence type="ECO:0000256" key="4">
    <source>
        <dbReference type="ARBA" id="ARBA00022679"/>
    </source>
</evidence>
<dbReference type="InterPro" id="IPR011712">
    <property type="entry name" value="Sig_transdc_His_kin_sub3_dim/P"/>
</dbReference>
<keyword evidence="3" id="KW-0597">Phosphoprotein</keyword>
<dbReference type="EC" id="2.7.13.3" evidence="2"/>
<evidence type="ECO:0000256" key="9">
    <source>
        <dbReference type="SAM" id="Phobius"/>
    </source>
</evidence>
<dbReference type="InterPro" id="IPR050482">
    <property type="entry name" value="Sensor_HK_TwoCompSys"/>
</dbReference>
<evidence type="ECO:0000256" key="5">
    <source>
        <dbReference type="ARBA" id="ARBA00022741"/>
    </source>
</evidence>
<feature type="transmembrane region" description="Helical" evidence="9">
    <location>
        <begin position="118"/>
        <end position="137"/>
    </location>
</feature>
<evidence type="ECO:0000256" key="1">
    <source>
        <dbReference type="ARBA" id="ARBA00000085"/>
    </source>
</evidence>
<organism evidence="11 12">
    <name type="scientific">Nonomuraea purpurea</name>
    <dbReference type="NCBI Taxonomy" id="1849276"/>
    <lineage>
        <taxon>Bacteria</taxon>
        <taxon>Bacillati</taxon>
        <taxon>Actinomycetota</taxon>
        <taxon>Actinomycetes</taxon>
        <taxon>Streptosporangiales</taxon>
        <taxon>Streptosporangiaceae</taxon>
        <taxon>Nonomuraea</taxon>
    </lineage>
</organism>
<gene>
    <name evidence="11" type="ORF">ACFOY2_36520</name>
</gene>
<feature type="transmembrane region" description="Helical" evidence="9">
    <location>
        <begin position="94"/>
        <end position="111"/>
    </location>
</feature>
<evidence type="ECO:0000256" key="6">
    <source>
        <dbReference type="ARBA" id="ARBA00022777"/>
    </source>
</evidence>
<evidence type="ECO:0000256" key="3">
    <source>
        <dbReference type="ARBA" id="ARBA00022553"/>
    </source>
</evidence>
<keyword evidence="8" id="KW-0902">Two-component regulatory system</keyword>
<feature type="transmembrane region" description="Helical" evidence="9">
    <location>
        <begin position="66"/>
        <end position="88"/>
    </location>
</feature>
<keyword evidence="9" id="KW-1133">Transmembrane helix</keyword>
<evidence type="ECO:0000259" key="10">
    <source>
        <dbReference type="Pfam" id="PF07730"/>
    </source>
</evidence>
<dbReference type="SUPFAM" id="SSF55874">
    <property type="entry name" value="ATPase domain of HSP90 chaperone/DNA topoisomerase II/histidine kinase"/>
    <property type="match status" value="1"/>
</dbReference>
<dbReference type="EMBL" id="JBHSBI010000023">
    <property type="protein sequence ID" value="MFC4012786.1"/>
    <property type="molecule type" value="Genomic_DNA"/>
</dbReference>
<comment type="catalytic activity">
    <reaction evidence="1">
        <text>ATP + protein L-histidine = ADP + protein N-phospho-L-histidine.</text>
        <dbReference type="EC" id="2.7.13.3"/>
    </reaction>
</comment>
<keyword evidence="9" id="KW-0812">Transmembrane</keyword>
<dbReference type="Gene3D" id="1.20.5.1930">
    <property type="match status" value="1"/>
</dbReference>
<protein>
    <recommendedName>
        <fullName evidence="2">histidine kinase</fullName>
        <ecNumber evidence="2">2.7.13.3</ecNumber>
    </recommendedName>
</protein>
<feature type="domain" description="Signal transduction histidine kinase subgroup 3 dimerisation and phosphoacceptor" evidence="10">
    <location>
        <begin position="378"/>
        <end position="443"/>
    </location>
</feature>
<dbReference type="PANTHER" id="PTHR24421:SF10">
    <property type="entry name" value="NITRATE_NITRITE SENSOR PROTEIN NARQ"/>
    <property type="match status" value="1"/>
</dbReference>
<keyword evidence="5" id="KW-0547">Nucleotide-binding</keyword>